<protein>
    <submittedName>
        <fullName evidence="2">PQQ-dependent sugar dehydrogenase</fullName>
    </submittedName>
</protein>
<dbReference type="Proteomes" id="UP000601768">
    <property type="component" value="Unassembled WGS sequence"/>
</dbReference>
<dbReference type="InterPro" id="IPR011042">
    <property type="entry name" value="6-blade_b-propeller_TolB-like"/>
</dbReference>
<dbReference type="PANTHER" id="PTHR19328:SF75">
    <property type="entry name" value="ALDOSE SUGAR DEHYDROGENASE YLII"/>
    <property type="match status" value="1"/>
</dbReference>
<evidence type="ECO:0000313" key="3">
    <source>
        <dbReference type="Proteomes" id="UP000601768"/>
    </source>
</evidence>
<accession>A0A8J6M2N2</accession>
<feature type="domain" description="Glucose/Sorbosone dehydrogenase" evidence="1">
    <location>
        <begin position="44"/>
        <end position="370"/>
    </location>
</feature>
<comment type="caution">
    <text evidence="2">The sequence shown here is derived from an EMBL/GenBank/DDBJ whole genome shotgun (WGS) entry which is preliminary data.</text>
</comment>
<dbReference type="Pfam" id="PF07995">
    <property type="entry name" value="GSDH"/>
    <property type="match status" value="1"/>
</dbReference>
<sequence>MNVKQRYLAISGLYFIMAQSIATPETSTGYTFPAYNLDVITHSLNHPWAMAEIAPQTFLITTKPGQLLRLEKGQIVAQVTGVPDVYYASQGGLLDIVLHPDFHTNHLIYLSFAQGTASHNHISVMQAELSGNHLQHQKVIFSASPDKDTPVHYGGRLLFLEDKTLILTVGEGFNYREQAQVKSSQMGKLLRMKDDGSVPDDNPFTDDSAVDPYIWSIGHRNPQGLAYDPRHHVLYEHEHGPAGGDEVNLIEKGKNYGWPVITKGMDYSGAMISPYQQYPGMEQPIVDWTPSIAPSSMQIYYGDMFKQINGDLLVTTLKTRALRWLKVQKNKVMQQRNLLRHLNQRMRYVHIAADGSIYLLTDGSDAKLLRMSAKTTAPAQVPKKSVAKDKLQPGSA</sequence>
<evidence type="ECO:0000313" key="2">
    <source>
        <dbReference type="EMBL" id="MBC3764586.1"/>
    </source>
</evidence>
<name>A0A8J6M2N2_9ALTE</name>
<dbReference type="AlphaFoldDB" id="A0A8J6M2N2"/>
<proteinExistence type="predicted"/>
<dbReference type="PANTHER" id="PTHR19328">
    <property type="entry name" value="HEDGEHOG-INTERACTING PROTEIN"/>
    <property type="match status" value="1"/>
</dbReference>
<dbReference type="RefSeq" id="WP_186505052.1">
    <property type="nucleotide sequence ID" value="NZ_JACNEP010000001.1"/>
</dbReference>
<organism evidence="2 3">
    <name type="scientific">Neptunicella marina</name>
    <dbReference type="NCBI Taxonomy" id="2125989"/>
    <lineage>
        <taxon>Bacteria</taxon>
        <taxon>Pseudomonadati</taxon>
        <taxon>Pseudomonadota</taxon>
        <taxon>Gammaproteobacteria</taxon>
        <taxon>Alteromonadales</taxon>
        <taxon>Alteromonadaceae</taxon>
        <taxon>Neptunicella</taxon>
    </lineage>
</organism>
<reference evidence="2" key="1">
    <citation type="journal article" date="2018" name="Int. J. Syst. Evol. Microbiol.">
        <title>Neptunicella marina gen. nov., sp. nov., isolated from surface seawater.</title>
        <authorList>
            <person name="Liu X."/>
            <person name="Lai Q."/>
            <person name="Du Y."/>
            <person name="Zhang X."/>
            <person name="Liu Z."/>
            <person name="Sun F."/>
            <person name="Shao Z."/>
        </authorList>
    </citation>
    <scope>NUCLEOTIDE SEQUENCE</scope>
    <source>
        <strain evidence="2">S27-2</strain>
    </source>
</reference>
<dbReference type="SUPFAM" id="SSF50952">
    <property type="entry name" value="Soluble quinoprotein glucose dehydrogenase"/>
    <property type="match status" value="1"/>
</dbReference>
<gene>
    <name evidence="2" type="ORF">H8B19_01765</name>
</gene>
<evidence type="ECO:0000259" key="1">
    <source>
        <dbReference type="Pfam" id="PF07995"/>
    </source>
</evidence>
<dbReference type="InterPro" id="IPR012938">
    <property type="entry name" value="Glc/Sorbosone_DH"/>
</dbReference>
<reference evidence="2" key="2">
    <citation type="submission" date="2020-08" db="EMBL/GenBank/DDBJ databases">
        <authorList>
            <person name="Lai Q."/>
        </authorList>
    </citation>
    <scope>NUCLEOTIDE SEQUENCE</scope>
    <source>
        <strain evidence="2">S27-2</strain>
    </source>
</reference>
<dbReference type="EMBL" id="JACNEP010000001">
    <property type="protein sequence ID" value="MBC3764586.1"/>
    <property type="molecule type" value="Genomic_DNA"/>
</dbReference>
<dbReference type="Gene3D" id="2.120.10.30">
    <property type="entry name" value="TolB, C-terminal domain"/>
    <property type="match status" value="1"/>
</dbReference>
<dbReference type="InterPro" id="IPR011041">
    <property type="entry name" value="Quinoprot_gluc/sorb_DH_b-prop"/>
</dbReference>
<keyword evidence="3" id="KW-1185">Reference proteome</keyword>